<dbReference type="AlphaFoldDB" id="A0A699IR99"/>
<name>A0A699IR99_TANCI</name>
<dbReference type="CDD" id="cd01647">
    <property type="entry name" value="RT_LTR"/>
    <property type="match status" value="1"/>
</dbReference>
<keyword evidence="8" id="KW-0862">Zinc</keyword>
<dbReference type="SUPFAM" id="SSF57756">
    <property type="entry name" value="Retrovirus zinc finger-like domains"/>
    <property type="match status" value="1"/>
</dbReference>
<dbReference type="Gene3D" id="3.10.10.10">
    <property type="entry name" value="HIV Type 1 Reverse Transcriptase, subunit A, domain 1"/>
    <property type="match status" value="1"/>
</dbReference>
<feature type="domain" description="CCHC-type" evidence="10">
    <location>
        <begin position="781"/>
        <end position="797"/>
    </location>
</feature>
<feature type="compositionally biased region" description="Polar residues" evidence="9">
    <location>
        <begin position="140"/>
        <end position="151"/>
    </location>
</feature>
<dbReference type="GO" id="GO:0004519">
    <property type="term" value="F:endonuclease activity"/>
    <property type="evidence" value="ECO:0007669"/>
    <property type="project" value="UniProtKB-KW"/>
</dbReference>
<dbReference type="SUPFAM" id="SSF50630">
    <property type="entry name" value="Acid proteases"/>
    <property type="match status" value="1"/>
</dbReference>
<dbReference type="InterPro" id="IPR053134">
    <property type="entry name" value="RNA-dir_DNA_polymerase"/>
</dbReference>
<evidence type="ECO:0000256" key="9">
    <source>
        <dbReference type="SAM" id="MobiDB-lite"/>
    </source>
</evidence>
<dbReference type="PANTHER" id="PTHR24559">
    <property type="entry name" value="TRANSPOSON TY3-I GAG-POL POLYPROTEIN"/>
    <property type="match status" value="1"/>
</dbReference>
<dbReference type="GO" id="GO:0004190">
    <property type="term" value="F:aspartic-type endopeptidase activity"/>
    <property type="evidence" value="ECO:0007669"/>
    <property type="project" value="InterPro"/>
</dbReference>
<keyword evidence="7 12" id="KW-0695">RNA-directed DNA polymerase</keyword>
<feature type="non-terminal residue" evidence="12">
    <location>
        <position position="1"/>
    </location>
</feature>
<keyword evidence="4" id="KW-0540">Nuclease</keyword>
<evidence type="ECO:0000259" key="11">
    <source>
        <dbReference type="PROSITE" id="PS50878"/>
    </source>
</evidence>
<comment type="caution">
    <text evidence="12">The sequence shown here is derived from an EMBL/GenBank/DDBJ whole genome shotgun (WGS) entry which is preliminary data.</text>
</comment>
<dbReference type="InterPro" id="IPR001969">
    <property type="entry name" value="Aspartic_peptidase_AS"/>
</dbReference>
<keyword evidence="2" id="KW-0808">Transferase</keyword>
<dbReference type="InterPro" id="IPR036875">
    <property type="entry name" value="Znf_CCHC_sf"/>
</dbReference>
<dbReference type="SMART" id="SM00343">
    <property type="entry name" value="ZnF_C2HC"/>
    <property type="match status" value="2"/>
</dbReference>
<sequence length="1208" mass="135596">ARPAGGLRADYGFVATTDREIIHDPETEAHPEDDDDKDPEEDPVDYPADGGDDDDDEEESSEDDEDEEDDEMDVARLLDISSPPASPLSPWSSPPPHVPFPPLPPILSPPSPILSPAPPHSPIRSLGYRATMIRLRDEAASTSPPSSQLPSASRKEDRPEVTLPPQKRLDIALGPRYEVGESSSATAARPAGSFRADYGFVATVDREIMRDPEREVGYGITDSWDEIVETLQGAPVSTDTELGGYVREFETGVRQDMDEIYTRLDDKQTKRQLLAGQLNMLFRDRRAHAYTRQLMKTEARMSREAWVRVTDASVLVHGEVISSSAAAARPTGGLRADYGFVATMDREIMRDLEREVGYRITDSWDEIVKTLQGAPVSTDTELGGYMREFETRVRQDTDEIYMRLDDEQTERQLLAGRLNMLSRDRRAHAYTRHLMETEARMSREAWVRSTDASDLVRGEVMSLRTTVLGQMSEIRELQAADRRRQIVISELLRTDHMRSIEVIELRIALQGQVTALQGQVTALQAQVTALQGQQGLAGGPTQPELPKEEMIDQGVTAALAARDALRSTNGDDSHNSETGVRRTERATCECTYTDFLKCQPLPFKGTEGVASLSQWCERMESVFHISNCTVENQVKFATCTLHSVALTWWNTHVQTVGHEAAYGMRMFFEESDKIEKYIGGLPDMIHGSVVASKPKTMKEVIEIATELMDKKIRTFAERKTASKRKFENTSRNTQNQQQQSNKRQNTGRVYTVASGEKKQYGGSKPLCAKCNYHHDGPCAPKCRNCNKIGHFARDCRSAANTNNANNQRGTGLGQKTACFECEVQGHFKRECPKLKNNNNHGNQGGRNNASAMVYAVGRAGTDPDANVVTGTFLLNKRYASVLFDTGADKSFVSTIFSTQINIAPSTLDHCYDVELADERIIGLNTILRGCTLNLLNHPFNINLMSVELGSFDAIIGMDWLAKYQAFIVCAEKIVRIPWGNETLIIHGDPDLPGLPPTRPVEFQIDLVPGASPVARAPYRLAPFEMKELAEQLKELSDKGFLRPSSSPWGAPVLFVKKKDGSFRMCIDYQELNKLTVKNRYPLPRIDDLFDQLQGSSVYSKIDLRSGYHQLRVREEDIPKTAFRTRYGHYEFQVMSFGLTNAPAVFMDLMNWVCKPYLDKFVIVFIDDILIYSKDEKEHEEHLKAILELLKKGELYAKFSKCEFWIPKV</sequence>
<protein>
    <submittedName>
        <fullName evidence="12">Putative reverse transcriptase domain-containing protein</fullName>
    </submittedName>
</protein>
<feature type="compositionally biased region" description="Pro residues" evidence="9">
    <location>
        <begin position="84"/>
        <end position="121"/>
    </location>
</feature>
<dbReference type="PROSITE" id="PS00141">
    <property type="entry name" value="ASP_PROTEASE"/>
    <property type="match status" value="1"/>
</dbReference>
<dbReference type="Gene3D" id="4.10.60.10">
    <property type="entry name" value="Zinc finger, CCHC-type"/>
    <property type="match status" value="1"/>
</dbReference>
<dbReference type="CDD" id="cd00303">
    <property type="entry name" value="retropepsin_like"/>
    <property type="match status" value="1"/>
</dbReference>
<keyword evidence="8" id="KW-0863">Zinc-finger</keyword>
<evidence type="ECO:0000256" key="7">
    <source>
        <dbReference type="ARBA" id="ARBA00022918"/>
    </source>
</evidence>
<dbReference type="GO" id="GO:0006508">
    <property type="term" value="P:proteolysis"/>
    <property type="evidence" value="ECO:0007669"/>
    <property type="project" value="UniProtKB-KW"/>
</dbReference>
<evidence type="ECO:0000256" key="5">
    <source>
        <dbReference type="ARBA" id="ARBA00022759"/>
    </source>
</evidence>
<dbReference type="Gene3D" id="3.30.70.270">
    <property type="match status" value="1"/>
</dbReference>
<feature type="compositionally biased region" description="Basic and acidic residues" evidence="9">
    <location>
        <begin position="17"/>
        <end position="30"/>
    </location>
</feature>
<dbReference type="Gene3D" id="2.40.70.10">
    <property type="entry name" value="Acid Proteases"/>
    <property type="match status" value="1"/>
</dbReference>
<dbReference type="PANTHER" id="PTHR24559:SF427">
    <property type="entry name" value="RNA-DIRECTED DNA POLYMERASE"/>
    <property type="match status" value="1"/>
</dbReference>
<feature type="domain" description="Reverse transcriptase" evidence="11">
    <location>
        <begin position="1036"/>
        <end position="1208"/>
    </location>
</feature>
<dbReference type="PROSITE" id="PS50878">
    <property type="entry name" value="RT_POL"/>
    <property type="match status" value="1"/>
</dbReference>
<dbReference type="Pfam" id="PF00078">
    <property type="entry name" value="RVT_1"/>
    <property type="match status" value="1"/>
</dbReference>
<keyword evidence="8" id="KW-0479">Metal-binding</keyword>
<dbReference type="EMBL" id="BKCJ010322914">
    <property type="protein sequence ID" value="GEZ78232.1"/>
    <property type="molecule type" value="Genomic_DNA"/>
</dbReference>
<dbReference type="GO" id="GO:0008270">
    <property type="term" value="F:zinc ion binding"/>
    <property type="evidence" value="ECO:0007669"/>
    <property type="project" value="UniProtKB-KW"/>
</dbReference>
<evidence type="ECO:0000256" key="1">
    <source>
        <dbReference type="ARBA" id="ARBA00022670"/>
    </source>
</evidence>
<dbReference type="InterPro" id="IPR043502">
    <property type="entry name" value="DNA/RNA_pol_sf"/>
</dbReference>
<keyword evidence="1" id="KW-0645">Protease</keyword>
<dbReference type="InterPro" id="IPR001878">
    <property type="entry name" value="Znf_CCHC"/>
</dbReference>
<evidence type="ECO:0000256" key="3">
    <source>
        <dbReference type="ARBA" id="ARBA00022695"/>
    </source>
</evidence>
<keyword evidence="6" id="KW-0378">Hydrolase</keyword>
<keyword evidence="3" id="KW-0548">Nucleotidyltransferase</keyword>
<keyword evidence="5" id="KW-0255">Endonuclease</keyword>
<dbReference type="SUPFAM" id="SSF56672">
    <property type="entry name" value="DNA/RNA polymerases"/>
    <property type="match status" value="1"/>
</dbReference>
<feature type="region of interest" description="Disordered" evidence="9">
    <location>
        <begin position="1"/>
        <end position="122"/>
    </location>
</feature>
<dbReference type="InterPro" id="IPR000477">
    <property type="entry name" value="RT_dom"/>
</dbReference>
<dbReference type="Pfam" id="PF08284">
    <property type="entry name" value="RVP_2"/>
    <property type="match status" value="1"/>
</dbReference>
<evidence type="ECO:0000256" key="8">
    <source>
        <dbReference type="PROSITE-ProRule" id="PRU00047"/>
    </source>
</evidence>
<feature type="compositionally biased region" description="Acidic residues" evidence="9">
    <location>
        <begin position="31"/>
        <end position="72"/>
    </location>
</feature>
<feature type="region of interest" description="Disordered" evidence="9">
    <location>
        <begin position="718"/>
        <end position="748"/>
    </location>
</feature>
<feature type="compositionally biased region" description="Low complexity" evidence="9">
    <location>
        <begin position="729"/>
        <end position="746"/>
    </location>
</feature>
<dbReference type="GO" id="GO:0003676">
    <property type="term" value="F:nucleic acid binding"/>
    <property type="evidence" value="ECO:0007669"/>
    <property type="project" value="InterPro"/>
</dbReference>
<reference evidence="12" key="1">
    <citation type="journal article" date="2019" name="Sci. Rep.">
        <title>Draft genome of Tanacetum cinerariifolium, the natural source of mosquito coil.</title>
        <authorList>
            <person name="Yamashiro T."/>
            <person name="Shiraishi A."/>
            <person name="Satake H."/>
            <person name="Nakayama K."/>
        </authorList>
    </citation>
    <scope>NUCLEOTIDE SEQUENCE</scope>
</reference>
<dbReference type="GO" id="GO:0003964">
    <property type="term" value="F:RNA-directed DNA polymerase activity"/>
    <property type="evidence" value="ECO:0007669"/>
    <property type="project" value="UniProtKB-KW"/>
</dbReference>
<organism evidence="12">
    <name type="scientific">Tanacetum cinerariifolium</name>
    <name type="common">Dalmatian daisy</name>
    <name type="synonym">Chrysanthemum cinerariifolium</name>
    <dbReference type="NCBI Taxonomy" id="118510"/>
    <lineage>
        <taxon>Eukaryota</taxon>
        <taxon>Viridiplantae</taxon>
        <taxon>Streptophyta</taxon>
        <taxon>Embryophyta</taxon>
        <taxon>Tracheophyta</taxon>
        <taxon>Spermatophyta</taxon>
        <taxon>Magnoliopsida</taxon>
        <taxon>eudicotyledons</taxon>
        <taxon>Gunneridae</taxon>
        <taxon>Pentapetalae</taxon>
        <taxon>asterids</taxon>
        <taxon>campanulids</taxon>
        <taxon>Asterales</taxon>
        <taxon>Asteraceae</taxon>
        <taxon>Asteroideae</taxon>
        <taxon>Anthemideae</taxon>
        <taxon>Anthemidinae</taxon>
        <taxon>Tanacetum</taxon>
    </lineage>
</organism>
<feature type="compositionally biased region" description="Basic and acidic residues" evidence="9">
    <location>
        <begin position="718"/>
        <end position="728"/>
    </location>
</feature>
<proteinExistence type="predicted"/>
<feature type="region of interest" description="Disordered" evidence="9">
    <location>
        <begin position="137"/>
        <end position="188"/>
    </location>
</feature>
<dbReference type="PROSITE" id="PS50158">
    <property type="entry name" value="ZF_CCHC"/>
    <property type="match status" value="2"/>
</dbReference>
<evidence type="ECO:0000259" key="10">
    <source>
        <dbReference type="PROSITE" id="PS50158"/>
    </source>
</evidence>
<dbReference type="InterPro" id="IPR021109">
    <property type="entry name" value="Peptidase_aspartic_dom_sf"/>
</dbReference>
<gene>
    <name evidence="12" type="ORF">Tci_550205</name>
</gene>
<dbReference type="InterPro" id="IPR043128">
    <property type="entry name" value="Rev_trsase/Diguanyl_cyclase"/>
</dbReference>
<evidence type="ECO:0000256" key="6">
    <source>
        <dbReference type="ARBA" id="ARBA00022801"/>
    </source>
</evidence>
<evidence type="ECO:0000256" key="4">
    <source>
        <dbReference type="ARBA" id="ARBA00022722"/>
    </source>
</evidence>
<dbReference type="Pfam" id="PF00098">
    <property type="entry name" value="zf-CCHC"/>
    <property type="match status" value="1"/>
</dbReference>
<dbReference type="FunFam" id="3.10.10.10:FF:000007">
    <property type="entry name" value="Retrovirus-related Pol polyprotein from transposon 17.6-like Protein"/>
    <property type="match status" value="1"/>
</dbReference>
<feature type="domain" description="CCHC-type" evidence="10">
    <location>
        <begin position="818"/>
        <end position="833"/>
    </location>
</feature>
<evidence type="ECO:0000256" key="2">
    <source>
        <dbReference type="ARBA" id="ARBA00022679"/>
    </source>
</evidence>
<evidence type="ECO:0000313" key="12">
    <source>
        <dbReference type="EMBL" id="GEZ78232.1"/>
    </source>
</evidence>
<accession>A0A699IR99</accession>